<name>A0ABV0PGS3_9TELE</name>
<feature type="non-terminal residue" evidence="4">
    <location>
        <position position="1"/>
    </location>
</feature>
<dbReference type="PANTHER" id="PTHR10574:SF406">
    <property type="entry name" value="LAMININ SUBUNIT ALPHA 5"/>
    <property type="match status" value="1"/>
</dbReference>
<dbReference type="EMBL" id="JAHRIO010072731">
    <property type="protein sequence ID" value="MEQ2182660.1"/>
    <property type="molecule type" value="Genomic_DNA"/>
</dbReference>
<accession>A0ABV0PGS3</accession>
<dbReference type="SUPFAM" id="SSF57196">
    <property type="entry name" value="EGF/Laminin"/>
    <property type="match status" value="1"/>
</dbReference>
<sequence>VPNITESLCPAVSSSFFRLQCECQHNTCGESCDRCCPGFKQKPWRAATVDSPNECQRECSCAIRHTEQISLCSSPCCWLLNYSPKRGLKCPLVSHIKSQLLMP</sequence>
<reference evidence="4 5" key="1">
    <citation type="submission" date="2021-06" db="EMBL/GenBank/DDBJ databases">
        <authorList>
            <person name="Palmer J.M."/>
        </authorList>
    </citation>
    <scope>NUCLEOTIDE SEQUENCE [LARGE SCALE GENOMIC DNA]</scope>
    <source>
        <strain evidence="4 5">GA_2019</strain>
        <tissue evidence="4">Muscle</tissue>
    </source>
</reference>
<evidence type="ECO:0000256" key="1">
    <source>
        <dbReference type="ARBA" id="ARBA00023157"/>
    </source>
</evidence>
<keyword evidence="5" id="KW-1185">Reference proteome</keyword>
<dbReference type="Proteomes" id="UP001476798">
    <property type="component" value="Unassembled WGS sequence"/>
</dbReference>
<dbReference type="CDD" id="cd00055">
    <property type="entry name" value="EGF_Lam"/>
    <property type="match status" value="1"/>
</dbReference>
<evidence type="ECO:0000256" key="2">
    <source>
        <dbReference type="ARBA" id="ARBA00023292"/>
    </source>
</evidence>
<keyword evidence="2" id="KW-0424">Laminin EGF-like domain</keyword>
<organism evidence="4 5">
    <name type="scientific">Goodea atripinnis</name>
    <dbReference type="NCBI Taxonomy" id="208336"/>
    <lineage>
        <taxon>Eukaryota</taxon>
        <taxon>Metazoa</taxon>
        <taxon>Chordata</taxon>
        <taxon>Craniata</taxon>
        <taxon>Vertebrata</taxon>
        <taxon>Euteleostomi</taxon>
        <taxon>Actinopterygii</taxon>
        <taxon>Neopterygii</taxon>
        <taxon>Teleostei</taxon>
        <taxon>Neoteleostei</taxon>
        <taxon>Acanthomorphata</taxon>
        <taxon>Ovalentaria</taxon>
        <taxon>Atherinomorphae</taxon>
        <taxon>Cyprinodontiformes</taxon>
        <taxon>Goodeidae</taxon>
        <taxon>Goodea</taxon>
    </lineage>
</organism>
<dbReference type="InterPro" id="IPR002049">
    <property type="entry name" value="LE_dom"/>
</dbReference>
<dbReference type="InterPro" id="IPR050440">
    <property type="entry name" value="Laminin/Netrin_ECM"/>
</dbReference>
<proteinExistence type="predicted"/>
<keyword evidence="1" id="KW-1015">Disulfide bond</keyword>
<gene>
    <name evidence="4" type="ORF">GOODEAATRI_024558</name>
</gene>
<feature type="domain" description="Laminin EGF-like" evidence="3">
    <location>
        <begin position="21"/>
        <end position="55"/>
    </location>
</feature>
<dbReference type="Pfam" id="PF00053">
    <property type="entry name" value="EGF_laminin"/>
    <property type="match status" value="1"/>
</dbReference>
<comment type="caution">
    <text evidence="4">The sequence shown here is derived from an EMBL/GenBank/DDBJ whole genome shotgun (WGS) entry which is preliminary data.</text>
</comment>
<evidence type="ECO:0000259" key="3">
    <source>
        <dbReference type="PROSITE" id="PS01248"/>
    </source>
</evidence>
<dbReference type="PANTHER" id="PTHR10574">
    <property type="entry name" value="NETRIN/LAMININ-RELATED"/>
    <property type="match status" value="1"/>
</dbReference>
<dbReference type="Gene3D" id="2.10.25.10">
    <property type="entry name" value="Laminin"/>
    <property type="match status" value="1"/>
</dbReference>
<protein>
    <recommendedName>
        <fullName evidence="3">Laminin EGF-like domain-containing protein</fullName>
    </recommendedName>
</protein>
<evidence type="ECO:0000313" key="5">
    <source>
        <dbReference type="Proteomes" id="UP001476798"/>
    </source>
</evidence>
<dbReference type="PROSITE" id="PS01248">
    <property type="entry name" value="EGF_LAM_1"/>
    <property type="match status" value="1"/>
</dbReference>
<evidence type="ECO:0000313" key="4">
    <source>
        <dbReference type="EMBL" id="MEQ2182660.1"/>
    </source>
</evidence>